<dbReference type="PATRIC" id="fig|1716141.3.peg.3985"/>
<dbReference type="Gene3D" id="3.40.50.12500">
    <property type="match status" value="1"/>
</dbReference>
<accession>A0A177HPU5</accession>
<dbReference type="GO" id="GO:0047661">
    <property type="term" value="F:amino-acid racemase activity"/>
    <property type="evidence" value="ECO:0007669"/>
    <property type="project" value="InterPro"/>
</dbReference>
<dbReference type="STRING" id="1716141.STSP_37930"/>
<dbReference type="InterPro" id="IPR015942">
    <property type="entry name" value="Asp/Glu/hydantoin_racemase"/>
</dbReference>
<reference evidence="2 3" key="1">
    <citation type="submission" date="2015-12" db="EMBL/GenBank/DDBJ databases">
        <title>Genome sequence of Streptomyces sp. G25.</title>
        <authorList>
            <person name="Poehlein A."/>
            <person name="Roettig A."/>
            <person name="Hiessl S."/>
            <person name="Hauschild P."/>
            <person name="Schauer J."/>
            <person name="Madkour M.H."/>
            <person name="Al-Ansari A.M."/>
            <person name="Almakishah N.H."/>
            <person name="Steinbuechel A."/>
            <person name="Daniel R."/>
        </authorList>
    </citation>
    <scope>NUCLEOTIDE SEQUENCE [LARGE SCALE GENOMIC DNA]</scope>
    <source>
        <strain evidence="3">G25(2015)</strain>
    </source>
</reference>
<evidence type="ECO:0000313" key="2">
    <source>
        <dbReference type="EMBL" id="OAH12756.1"/>
    </source>
</evidence>
<dbReference type="AlphaFoldDB" id="A0A177HPU5"/>
<sequence>MSTTASIAVLHTSLLFVDADSVINEYLSELAPDAKVLHFVDSDVLAAVVRDGEVSPASTQRMVHLAQAAQAAGADVIFSACSSVGPAIDVARRLVSVPIVKIDDAMTASAVETAGAIGVLATVPTTLPPTRALVEEKARAAGRDITIQERLCEGAFSVLMSGDRDRHDAMVLDGARALAKEVDVIVLAQASIARLAPAITEAVGKPVLSSPRSGTENAVRVLHEQTAEPAHATARAFETTEWQGGCGAR</sequence>
<comment type="similarity">
    <text evidence="1">Belongs to the HyuE racemase family.</text>
</comment>
<dbReference type="InterPro" id="IPR053714">
    <property type="entry name" value="Iso_Racemase_Enz_sf"/>
</dbReference>
<protein>
    <submittedName>
        <fullName evidence="2">Asp/Glu/hydantoin racemase</fullName>
    </submittedName>
</protein>
<comment type="caution">
    <text evidence="2">The sequence shown here is derived from an EMBL/GenBank/DDBJ whole genome shotgun (WGS) entry which is preliminary data.</text>
</comment>
<name>A0A177HPU5_9ACTN</name>
<dbReference type="OrthoDB" id="978447at2"/>
<evidence type="ECO:0000313" key="3">
    <source>
        <dbReference type="Proteomes" id="UP000077381"/>
    </source>
</evidence>
<evidence type="ECO:0000256" key="1">
    <source>
        <dbReference type="ARBA" id="ARBA00038414"/>
    </source>
</evidence>
<organism evidence="2 3">
    <name type="scientific">Streptomyces jeddahensis</name>
    <dbReference type="NCBI Taxonomy" id="1716141"/>
    <lineage>
        <taxon>Bacteria</taxon>
        <taxon>Bacillati</taxon>
        <taxon>Actinomycetota</taxon>
        <taxon>Actinomycetes</taxon>
        <taxon>Kitasatosporales</taxon>
        <taxon>Streptomycetaceae</taxon>
        <taxon>Streptomyces</taxon>
    </lineage>
</organism>
<proteinExistence type="inferred from homology"/>
<keyword evidence="3" id="KW-1185">Reference proteome</keyword>
<dbReference type="Proteomes" id="UP000077381">
    <property type="component" value="Unassembled WGS sequence"/>
</dbReference>
<gene>
    <name evidence="2" type="ORF">STSP_37930</name>
</gene>
<dbReference type="Pfam" id="PF01177">
    <property type="entry name" value="Asp_Glu_race"/>
    <property type="match status" value="1"/>
</dbReference>
<dbReference type="EMBL" id="LOHS01000086">
    <property type="protein sequence ID" value="OAH12756.1"/>
    <property type="molecule type" value="Genomic_DNA"/>
</dbReference>
<dbReference type="RefSeq" id="WP_067279186.1">
    <property type="nucleotide sequence ID" value="NZ_LOHS01000086.1"/>
</dbReference>